<dbReference type="InterPro" id="IPR007219">
    <property type="entry name" value="XnlR_reg_dom"/>
</dbReference>
<keyword evidence="1" id="KW-0805">Transcription regulation</keyword>
<proteinExistence type="predicted"/>
<dbReference type="GO" id="GO:0003677">
    <property type="term" value="F:DNA binding"/>
    <property type="evidence" value="ECO:0007669"/>
    <property type="project" value="InterPro"/>
</dbReference>
<dbReference type="Proteomes" id="UP000750502">
    <property type="component" value="Unassembled WGS sequence"/>
</dbReference>
<dbReference type="InterPro" id="IPR051127">
    <property type="entry name" value="Fungal_SecMet_Regulators"/>
</dbReference>
<dbReference type="GO" id="GO:0006351">
    <property type="term" value="P:DNA-templated transcription"/>
    <property type="evidence" value="ECO:0007669"/>
    <property type="project" value="InterPro"/>
</dbReference>
<keyword evidence="3" id="KW-0539">Nucleus</keyword>
<gene>
    <name evidence="5" type="ORF">H9Q72_012276</name>
</gene>
<reference evidence="5" key="2">
    <citation type="submission" date="2020-10" db="EMBL/GenBank/DDBJ databases">
        <authorList>
            <person name="Peck L.D."/>
            <person name="Nowell R.W."/>
            <person name="Flood J."/>
            <person name="Ryan M.J."/>
            <person name="Barraclough T.G."/>
        </authorList>
    </citation>
    <scope>NUCLEOTIDE SEQUENCE</scope>
    <source>
        <strain evidence="5">IMI 127659i</strain>
    </source>
</reference>
<dbReference type="EMBL" id="JADFTT010000640">
    <property type="protein sequence ID" value="KAG5759593.1"/>
    <property type="molecule type" value="Genomic_DNA"/>
</dbReference>
<evidence type="ECO:0000256" key="2">
    <source>
        <dbReference type="ARBA" id="ARBA00023163"/>
    </source>
</evidence>
<evidence type="ECO:0000313" key="5">
    <source>
        <dbReference type="EMBL" id="KAG5759593.1"/>
    </source>
</evidence>
<dbReference type="Pfam" id="PF04082">
    <property type="entry name" value="Fungal_trans"/>
    <property type="match status" value="1"/>
</dbReference>
<reference evidence="5" key="1">
    <citation type="journal article" date="2020" name="bioRxiv">
        <title>Historical genomics reveals the evolutionary mechanisms behind multiple outbreaks of the host-specific coffee wilt pathogen Fusarium xylarioides.</title>
        <authorList>
            <person name="Peck D."/>
            <person name="Nowell R.W."/>
            <person name="Flood J."/>
            <person name="Ryan M.J."/>
            <person name="Barraclough T.G."/>
        </authorList>
    </citation>
    <scope>NUCLEOTIDE SEQUENCE</scope>
    <source>
        <strain evidence="5">IMI 127659i</strain>
    </source>
</reference>
<sequence length="272" mass="30488">MRMALFMGLHQDVAGDDMDVEENRQRRKVWWSLYSLDRILSIKSGNLITIRDEDITTPFPKVDPQNPNVPWYELVMLQYTELSRILGKIGQELYRQRPKSTATLLASVQDIMNSLSSWARSVPERLRIDPNSTGGDFDGAAVSVYLLFYSCVAMNTRPILLYLVQQRIDVSTSSVSCGDWREGLSETIVGVVEYAIETALQVITIMEKARKLNLIATYGYLDGEYAFSATLLLIMANTYLPNSLSTDLSVNQGLGILASMAERGNSNVAARR</sequence>
<dbReference type="PANTHER" id="PTHR47424:SF6">
    <property type="entry name" value="PROLINE UTILIZATION TRANS-ACTIVATOR"/>
    <property type="match status" value="1"/>
</dbReference>
<accession>A0A9P7KZW4</accession>
<dbReference type="PANTHER" id="PTHR47424">
    <property type="entry name" value="REGULATORY PROTEIN GAL4"/>
    <property type="match status" value="1"/>
</dbReference>
<organism evidence="5 6">
    <name type="scientific">Fusarium xylarioides</name>
    <dbReference type="NCBI Taxonomy" id="221167"/>
    <lineage>
        <taxon>Eukaryota</taxon>
        <taxon>Fungi</taxon>
        <taxon>Dikarya</taxon>
        <taxon>Ascomycota</taxon>
        <taxon>Pezizomycotina</taxon>
        <taxon>Sordariomycetes</taxon>
        <taxon>Hypocreomycetidae</taxon>
        <taxon>Hypocreales</taxon>
        <taxon>Nectriaceae</taxon>
        <taxon>Fusarium</taxon>
        <taxon>Fusarium fujikuroi species complex</taxon>
    </lineage>
</organism>
<evidence type="ECO:0000259" key="4">
    <source>
        <dbReference type="SMART" id="SM00906"/>
    </source>
</evidence>
<dbReference type="GO" id="GO:0008270">
    <property type="term" value="F:zinc ion binding"/>
    <property type="evidence" value="ECO:0007669"/>
    <property type="project" value="InterPro"/>
</dbReference>
<dbReference type="SMART" id="SM00906">
    <property type="entry name" value="Fungal_trans"/>
    <property type="match status" value="1"/>
</dbReference>
<evidence type="ECO:0000256" key="1">
    <source>
        <dbReference type="ARBA" id="ARBA00023015"/>
    </source>
</evidence>
<comment type="caution">
    <text evidence="5">The sequence shown here is derived from an EMBL/GenBank/DDBJ whole genome shotgun (WGS) entry which is preliminary data.</text>
</comment>
<evidence type="ECO:0000313" key="6">
    <source>
        <dbReference type="Proteomes" id="UP000750502"/>
    </source>
</evidence>
<feature type="domain" description="Xylanolytic transcriptional activator regulatory" evidence="4">
    <location>
        <begin position="1"/>
        <end position="66"/>
    </location>
</feature>
<dbReference type="OrthoDB" id="5077372at2759"/>
<keyword evidence="6" id="KW-1185">Reference proteome</keyword>
<name>A0A9P7KZW4_9HYPO</name>
<protein>
    <recommendedName>
        <fullName evidence="4">Xylanolytic transcriptional activator regulatory domain-containing protein</fullName>
    </recommendedName>
</protein>
<dbReference type="CDD" id="cd12148">
    <property type="entry name" value="fungal_TF_MHR"/>
    <property type="match status" value="1"/>
</dbReference>
<dbReference type="AlphaFoldDB" id="A0A9P7KZW4"/>
<evidence type="ECO:0000256" key="3">
    <source>
        <dbReference type="ARBA" id="ARBA00023242"/>
    </source>
</evidence>
<keyword evidence="2" id="KW-0804">Transcription</keyword>